<dbReference type="RefSeq" id="WP_230496719.1">
    <property type="nucleotide sequence ID" value="NZ_CAKJTG010000010.1"/>
</dbReference>
<proteinExistence type="predicted"/>
<feature type="compositionally biased region" description="Polar residues" evidence="4">
    <location>
        <begin position="33"/>
        <end position="44"/>
    </location>
</feature>
<dbReference type="GO" id="GO:0071555">
    <property type="term" value="P:cell wall organization"/>
    <property type="evidence" value="ECO:0007669"/>
    <property type="project" value="UniProtKB-KW"/>
</dbReference>
<dbReference type="GO" id="GO:0009253">
    <property type="term" value="P:peptidoglycan catabolic process"/>
    <property type="evidence" value="ECO:0007669"/>
    <property type="project" value="InterPro"/>
</dbReference>
<keyword evidence="9" id="KW-1185">Reference proteome</keyword>
<evidence type="ECO:0000256" key="4">
    <source>
        <dbReference type="SAM" id="MobiDB-lite"/>
    </source>
</evidence>
<dbReference type="SMART" id="SM00646">
    <property type="entry name" value="Ami_3"/>
    <property type="match status" value="1"/>
</dbReference>
<reference evidence="8" key="1">
    <citation type="submission" date="2021-10" db="EMBL/GenBank/DDBJ databases">
        <authorList>
            <person name="Criscuolo A."/>
        </authorList>
    </citation>
    <scope>NUCLEOTIDE SEQUENCE</scope>
    <source>
        <strain evidence="8">CIP111885</strain>
    </source>
</reference>
<dbReference type="Pfam" id="PF08239">
    <property type="entry name" value="SH3_3"/>
    <property type="match status" value="1"/>
</dbReference>
<comment type="caution">
    <text evidence="8">The sequence shown here is derived from an EMBL/GenBank/DDBJ whole genome shotgun (WGS) entry which is preliminary data.</text>
</comment>
<evidence type="ECO:0000256" key="5">
    <source>
        <dbReference type="SAM" id="SignalP"/>
    </source>
</evidence>
<keyword evidence="2" id="KW-0378">Hydrolase</keyword>
<dbReference type="PANTHER" id="PTHR30404">
    <property type="entry name" value="N-ACETYLMURAMOYL-L-ALANINE AMIDASE"/>
    <property type="match status" value="1"/>
</dbReference>
<dbReference type="SUPFAM" id="SSF53187">
    <property type="entry name" value="Zn-dependent exopeptidases"/>
    <property type="match status" value="1"/>
</dbReference>
<protein>
    <recommendedName>
        <fullName evidence="10">N-acetylmuramoyl-L-alanine amidase</fullName>
    </recommendedName>
</protein>
<dbReference type="PANTHER" id="PTHR30404:SF0">
    <property type="entry name" value="N-ACETYLMURAMOYL-L-ALANINE AMIDASE AMIC"/>
    <property type="match status" value="1"/>
</dbReference>
<dbReference type="GO" id="GO:0030288">
    <property type="term" value="C:outer membrane-bounded periplasmic space"/>
    <property type="evidence" value="ECO:0007669"/>
    <property type="project" value="TreeGrafter"/>
</dbReference>
<keyword evidence="1 5" id="KW-0732">Signal</keyword>
<dbReference type="InterPro" id="IPR050695">
    <property type="entry name" value="N-acetylmuramoyl_amidase_3"/>
</dbReference>
<dbReference type="SMART" id="SM00287">
    <property type="entry name" value="SH3b"/>
    <property type="match status" value="1"/>
</dbReference>
<feature type="signal peptide" evidence="5">
    <location>
        <begin position="1"/>
        <end position="28"/>
    </location>
</feature>
<dbReference type="PROSITE" id="PS51781">
    <property type="entry name" value="SH3B"/>
    <property type="match status" value="1"/>
</dbReference>
<gene>
    <name evidence="8" type="ORF">NEOCIP111885_02178</name>
</gene>
<accession>A0A9C7G9N9</accession>
<dbReference type="Gene3D" id="2.30.30.40">
    <property type="entry name" value="SH3 Domains"/>
    <property type="match status" value="1"/>
</dbReference>
<feature type="domain" description="SLH" evidence="6">
    <location>
        <begin position="154"/>
        <end position="214"/>
    </location>
</feature>
<dbReference type="Proteomes" id="UP000789845">
    <property type="component" value="Unassembled WGS sequence"/>
</dbReference>
<dbReference type="PROSITE" id="PS51272">
    <property type="entry name" value="SLH"/>
    <property type="match status" value="3"/>
</dbReference>
<feature type="domain" description="SH3b" evidence="7">
    <location>
        <begin position="280"/>
        <end position="342"/>
    </location>
</feature>
<dbReference type="Gene3D" id="3.40.630.40">
    <property type="entry name" value="Zn-dependent exopeptidases"/>
    <property type="match status" value="1"/>
</dbReference>
<evidence type="ECO:0000313" key="9">
    <source>
        <dbReference type="Proteomes" id="UP000789845"/>
    </source>
</evidence>
<evidence type="ECO:0000256" key="2">
    <source>
        <dbReference type="ARBA" id="ARBA00022801"/>
    </source>
</evidence>
<evidence type="ECO:0008006" key="10">
    <source>
        <dbReference type="Google" id="ProtNLM"/>
    </source>
</evidence>
<keyword evidence="3" id="KW-0961">Cell wall biogenesis/degradation</keyword>
<dbReference type="GO" id="GO:0008745">
    <property type="term" value="F:N-acetylmuramoyl-L-alanine amidase activity"/>
    <property type="evidence" value="ECO:0007669"/>
    <property type="project" value="InterPro"/>
</dbReference>
<feature type="compositionally biased region" description="Acidic residues" evidence="4">
    <location>
        <begin position="62"/>
        <end position="71"/>
    </location>
</feature>
<evidence type="ECO:0000256" key="1">
    <source>
        <dbReference type="ARBA" id="ARBA00022729"/>
    </source>
</evidence>
<sequence>MLRKIRFLITVVCCLLIFSPMTEIWAKAEENTTIEPSKPQTDSVTVGEEEKPGVCPETQNSSEEEFCEEEKPDNNIDPIVQSIATVINPFSDVTPDYWAFSNILHLYELKVISGYENADKTFSFHPDQKVTRAQAAKMIIEAIGEKQANVTNQTFTDVPVTNWAAGYIQRAYELHIFKGYDDGRFGPNDTLKRSQMAKVIVEAYHFDYNGYTPSTPVFHDVGSKYWAYDYIEKMHYNGMSNGSNYRFLPEDLISRAQFSAFLSRAIEPGYRLKVTGPVTTKGKVISKTALNIRASESASSTILGKLTPGTMVNILDINGFWAKVTYNGISGFVHKSYLKLYSPDPNYPLKNRIIVLDPGHGLKDPGTNYDSYKEKDIVLSVGKKVAERLRSAGAKVIMTRETDTFLELDERVKMAEDVFAELFVSIHVNSVKDNTTANGTETYFNTSNNMNGAESKLLAFEIQKEMVERANMYNRGIKDSGFFVIKNNQIPAVLLEMGFLPNKEDREKLVSDEFQNIFAEAIYQGIRNYYLK</sequence>
<feature type="region of interest" description="Disordered" evidence="4">
    <location>
        <begin position="33"/>
        <end position="71"/>
    </location>
</feature>
<name>A0A9C7G9N9_9BACI</name>
<feature type="chain" id="PRO_5038514767" description="N-acetylmuramoyl-L-alanine amidase" evidence="5">
    <location>
        <begin position="29"/>
        <end position="532"/>
    </location>
</feature>
<evidence type="ECO:0000259" key="6">
    <source>
        <dbReference type="PROSITE" id="PS51272"/>
    </source>
</evidence>
<dbReference type="Pfam" id="PF01520">
    <property type="entry name" value="Amidase_3"/>
    <property type="match status" value="1"/>
</dbReference>
<evidence type="ECO:0000259" key="7">
    <source>
        <dbReference type="PROSITE" id="PS51781"/>
    </source>
</evidence>
<evidence type="ECO:0000256" key="3">
    <source>
        <dbReference type="ARBA" id="ARBA00023316"/>
    </source>
</evidence>
<dbReference type="InterPro" id="IPR002508">
    <property type="entry name" value="MurNAc-LAA_cat"/>
</dbReference>
<evidence type="ECO:0000313" key="8">
    <source>
        <dbReference type="EMBL" id="CAG9608484.1"/>
    </source>
</evidence>
<dbReference type="Pfam" id="PF00395">
    <property type="entry name" value="SLH"/>
    <property type="match status" value="3"/>
</dbReference>
<feature type="domain" description="SLH" evidence="6">
    <location>
        <begin position="86"/>
        <end position="153"/>
    </location>
</feature>
<feature type="domain" description="SLH" evidence="6">
    <location>
        <begin position="215"/>
        <end position="276"/>
    </location>
</feature>
<dbReference type="InterPro" id="IPR003646">
    <property type="entry name" value="SH3-like_bac-type"/>
</dbReference>
<dbReference type="InterPro" id="IPR001119">
    <property type="entry name" value="SLH_dom"/>
</dbReference>
<organism evidence="8 9">
    <name type="scientific">Pseudoneobacillus rhizosphaerae</name>
    <dbReference type="NCBI Taxonomy" id="2880968"/>
    <lineage>
        <taxon>Bacteria</taxon>
        <taxon>Bacillati</taxon>
        <taxon>Bacillota</taxon>
        <taxon>Bacilli</taxon>
        <taxon>Bacillales</taxon>
        <taxon>Bacillaceae</taxon>
        <taxon>Pseudoneobacillus</taxon>
    </lineage>
</organism>
<dbReference type="EMBL" id="CAKJTG010000010">
    <property type="protein sequence ID" value="CAG9608484.1"/>
    <property type="molecule type" value="Genomic_DNA"/>
</dbReference>
<dbReference type="CDD" id="cd02696">
    <property type="entry name" value="MurNAc-LAA"/>
    <property type="match status" value="1"/>
</dbReference>
<dbReference type="AlphaFoldDB" id="A0A9C7G9N9"/>